<evidence type="ECO:0000256" key="1">
    <source>
        <dbReference type="ARBA" id="ARBA00006432"/>
    </source>
</evidence>
<dbReference type="Gene3D" id="3.30.300.30">
    <property type="match status" value="1"/>
</dbReference>
<organism evidence="5 6">
    <name type="scientific">Galbitalea soli</name>
    <dbReference type="NCBI Taxonomy" id="1268042"/>
    <lineage>
        <taxon>Bacteria</taxon>
        <taxon>Bacillati</taxon>
        <taxon>Actinomycetota</taxon>
        <taxon>Actinomycetes</taxon>
        <taxon>Micrococcales</taxon>
        <taxon>Microbacteriaceae</taxon>
        <taxon>Galbitalea</taxon>
    </lineage>
</organism>
<dbReference type="Pfam" id="PF00501">
    <property type="entry name" value="AMP-binding"/>
    <property type="match status" value="1"/>
</dbReference>
<name>A0A7C9PMG5_9MICO</name>
<reference evidence="5 6" key="1">
    <citation type="journal article" date="2014" name="Int. J. Syst. Evol. Microbiol.">
        <title>Description of Galbitalea soli gen. nov., sp. nov., and Frondihabitans sucicola sp. nov.</title>
        <authorList>
            <person name="Kim S.J."/>
            <person name="Lim J.M."/>
            <person name="Ahn J.H."/>
            <person name="Weon H.Y."/>
            <person name="Hamada M."/>
            <person name="Suzuki K."/>
            <person name="Ahn T.Y."/>
            <person name="Kwon S.W."/>
        </authorList>
    </citation>
    <scope>NUCLEOTIDE SEQUENCE [LARGE SCALE GENOMIC DNA]</scope>
    <source>
        <strain evidence="5 6">NBRC 108727</strain>
    </source>
</reference>
<dbReference type="InterPro" id="IPR045851">
    <property type="entry name" value="AMP-bd_C_sf"/>
</dbReference>
<dbReference type="CDD" id="cd04433">
    <property type="entry name" value="AFD_class_I"/>
    <property type="match status" value="1"/>
</dbReference>
<dbReference type="Proteomes" id="UP000479756">
    <property type="component" value="Unassembled WGS sequence"/>
</dbReference>
<dbReference type="InterPro" id="IPR000873">
    <property type="entry name" value="AMP-dep_synth/lig_dom"/>
</dbReference>
<comment type="similarity">
    <text evidence="1">Belongs to the ATP-dependent AMP-binding enzyme family.</text>
</comment>
<dbReference type="GO" id="GO:0031956">
    <property type="term" value="F:medium-chain fatty acid-CoA ligase activity"/>
    <property type="evidence" value="ECO:0007669"/>
    <property type="project" value="TreeGrafter"/>
</dbReference>
<evidence type="ECO:0000259" key="3">
    <source>
        <dbReference type="Pfam" id="PF00501"/>
    </source>
</evidence>
<dbReference type="RefSeq" id="WP_163472653.1">
    <property type="nucleotide sequence ID" value="NZ_JAAGWZ010000002.1"/>
</dbReference>
<dbReference type="InterPro" id="IPR042099">
    <property type="entry name" value="ANL_N_sf"/>
</dbReference>
<dbReference type="Gene3D" id="3.40.50.12780">
    <property type="entry name" value="N-terminal domain of ligase-like"/>
    <property type="match status" value="1"/>
</dbReference>
<accession>A0A7C9PMG5</accession>
<dbReference type="InterPro" id="IPR025110">
    <property type="entry name" value="AMP-bd_C"/>
</dbReference>
<dbReference type="PANTHER" id="PTHR43201:SF5">
    <property type="entry name" value="MEDIUM-CHAIN ACYL-COA LIGASE ACSF2, MITOCHONDRIAL"/>
    <property type="match status" value="1"/>
</dbReference>
<feature type="domain" description="AMP-dependent synthetase/ligase" evidence="3">
    <location>
        <begin position="59"/>
        <end position="248"/>
    </location>
</feature>
<feature type="domain" description="AMP-binding enzyme C-terminal" evidence="4">
    <location>
        <begin position="299"/>
        <end position="370"/>
    </location>
</feature>
<dbReference type="PANTHER" id="PTHR43201">
    <property type="entry name" value="ACYL-COA SYNTHETASE"/>
    <property type="match status" value="1"/>
</dbReference>
<protein>
    <submittedName>
        <fullName evidence="5">Long-chain fatty acid--CoA ligase</fullName>
    </submittedName>
</protein>
<dbReference type="GO" id="GO:0006631">
    <property type="term" value="P:fatty acid metabolic process"/>
    <property type="evidence" value="ECO:0007669"/>
    <property type="project" value="TreeGrafter"/>
</dbReference>
<comment type="caution">
    <text evidence="5">The sequence shown here is derived from an EMBL/GenBank/DDBJ whole genome shotgun (WGS) entry which is preliminary data.</text>
</comment>
<dbReference type="EMBL" id="JAAGWZ010000002">
    <property type="protein sequence ID" value="NEM90953.1"/>
    <property type="molecule type" value="Genomic_DNA"/>
</dbReference>
<keyword evidence="6" id="KW-1185">Reference proteome</keyword>
<proteinExistence type="inferred from homology"/>
<evidence type="ECO:0000313" key="6">
    <source>
        <dbReference type="Proteomes" id="UP000479756"/>
    </source>
</evidence>
<gene>
    <name evidence="5" type="ORF">G3T37_06245</name>
</gene>
<dbReference type="SUPFAM" id="SSF56801">
    <property type="entry name" value="Acetyl-CoA synthetase-like"/>
    <property type="match status" value="1"/>
</dbReference>
<evidence type="ECO:0000313" key="5">
    <source>
        <dbReference type="EMBL" id="NEM90953.1"/>
    </source>
</evidence>
<evidence type="ECO:0000256" key="2">
    <source>
        <dbReference type="ARBA" id="ARBA00022598"/>
    </source>
</evidence>
<dbReference type="AlphaFoldDB" id="A0A7C9PMG5"/>
<dbReference type="Pfam" id="PF13193">
    <property type="entry name" value="AMP-binding_C"/>
    <property type="match status" value="1"/>
</dbReference>
<sequence length="389" mass="40347">MDDPHPGPVTPGRLVPILDPDPVAMVRTILAVREAGGVPLVGDAHWDRAFWQRTAATAAALRPAPHIAWATFSSGSTGAPRIIARSAESWESSFPAVTEAMELHPGDAVLLPAPLASSLSLFSLAHARASGAGILLPRGRTVAGRDLEGATIVHCTPPALATIVTAIEGGAPHGLRTALVGGARLDPALRSRAEALGVRAVSYYGAAELSFVAIDRDGSGLRPFPGVELRVIDDELWVRSPFLADGYLGESRGALRRDAGGWATVGDRAEVDASGRVRLLGRSDGAILTAAATVIPDDVEAALLTIPGIAEAVVFAFPAPGDDSIVAAVVRFDGAPPPELRARAAALLSSSHLPRLWFTVAELPTTASGKPARARIRDDAIAGRMARLG</sequence>
<evidence type="ECO:0000259" key="4">
    <source>
        <dbReference type="Pfam" id="PF13193"/>
    </source>
</evidence>
<keyword evidence="2 5" id="KW-0436">Ligase</keyword>